<evidence type="ECO:0000256" key="4">
    <source>
        <dbReference type="ARBA" id="ARBA00023242"/>
    </source>
</evidence>
<dbReference type="FunCoup" id="A0A1Y1Z2A3">
    <property type="interactions" value="4"/>
</dbReference>
<dbReference type="GO" id="GO:0051315">
    <property type="term" value="P:attachment of mitotic spindle microtubules to kinetochore"/>
    <property type="evidence" value="ECO:0007669"/>
    <property type="project" value="TreeGrafter"/>
</dbReference>
<dbReference type="GO" id="GO:0051382">
    <property type="term" value="P:kinetochore assembly"/>
    <property type="evidence" value="ECO:0007669"/>
    <property type="project" value="InterPro"/>
</dbReference>
<comment type="function">
    <text evidence="5">Component of the kinetochore, a multiprotein complex that assembles on centromeric DNA and attaches chromosomes to spindle microtubules, mediating chromosome segregation and sister chromatid segregation during meiosis and mitosis. Component of the inner kinetochore constitutive centromere-associated network (CCAN), which serves as a structural platform for outer kinetochore assembly.</text>
</comment>
<gene>
    <name evidence="10" type="ORF">K493DRAFT_311389</name>
</gene>
<dbReference type="GO" id="GO:0005634">
    <property type="term" value="C:nucleus"/>
    <property type="evidence" value="ECO:0007669"/>
    <property type="project" value="UniProtKB-SubCell"/>
</dbReference>
<dbReference type="GO" id="GO:0051455">
    <property type="term" value="P:spindle attachment to meiosis I kinetochore"/>
    <property type="evidence" value="ECO:0007669"/>
    <property type="project" value="TreeGrafter"/>
</dbReference>
<dbReference type="Proteomes" id="UP000193498">
    <property type="component" value="Unassembled WGS sequence"/>
</dbReference>
<dbReference type="STRING" id="1314790.A0A1Y1Z2A3"/>
<dbReference type="OrthoDB" id="1939643at2759"/>
<evidence type="ECO:0000259" key="9">
    <source>
        <dbReference type="Pfam" id="PF15624"/>
    </source>
</evidence>
<dbReference type="AlphaFoldDB" id="A0A1Y1Z2A3"/>
<dbReference type="InParanoid" id="A0A1Y1Z2A3"/>
<dbReference type="FunFam" id="2.60.120.10:FF:000033">
    <property type="entry name" value="Centromere protein C 1"/>
    <property type="match status" value="1"/>
</dbReference>
<accession>A0A1Y1Z2A3</accession>
<keyword evidence="3" id="KW-0238">DNA-binding</keyword>
<dbReference type="EMBL" id="MCFE01000035">
    <property type="protein sequence ID" value="ORY04431.1"/>
    <property type="molecule type" value="Genomic_DNA"/>
</dbReference>
<dbReference type="GO" id="GO:0000776">
    <property type="term" value="C:kinetochore"/>
    <property type="evidence" value="ECO:0007669"/>
    <property type="project" value="InterPro"/>
</dbReference>
<dbReference type="GO" id="GO:0019237">
    <property type="term" value="F:centromeric DNA binding"/>
    <property type="evidence" value="ECO:0007669"/>
    <property type="project" value="InterPro"/>
</dbReference>
<comment type="similarity">
    <text evidence="2">Belongs to the CENP-C/MIF2 family.</text>
</comment>
<organism evidence="10 11">
    <name type="scientific">Basidiobolus meristosporus CBS 931.73</name>
    <dbReference type="NCBI Taxonomy" id="1314790"/>
    <lineage>
        <taxon>Eukaryota</taxon>
        <taxon>Fungi</taxon>
        <taxon>Fungi incertae sedis</taxon>
        <taxon>Zoopagomycota</taxon>
        <taxon>Entomophthoromycotina</taxon>
        <taxon>Basidiobolomycetes</taxon>
        <taxon>Basidiobolales</taxon>
        <taxon>Basidiobolaceae</taxon>
        <taxon>Basidiobolus</taxon>
    </lineage>
</organism>
<comment type="subcellular location">
    <subcellularLocation>
        <location evidence="1">Nucleus</location>
    </subcellularLocation>
</comment>
<dbReference type="PANTHER" id="PTHR16684">
    <property type="entry name" value="CENTROMERE PROTEIN C"/>
    <property type="match status" value="1"/>
</dbReference>
<keyword evidence="11" id="KW-1185">Reference proteome</keyword>
<dbReference type="InterPro" id="IPR011051">
    <property type="entry name" value="RmlC_Cupin_sf"/>
</dbReference>
<protein>
    <recommendedName>
        <fullName evidence="6">CENP-C homolog</fullName>
    </recommendedName>
</protein>
<dbReference type="InterPro" id="IPR025974">
    <property type="entry name" value="Mif2/CENP-C_cupin"/>
</dbReference>
<evidence type="ECO:0000256" key="2">
    <source>
        <dbReference type="ARBA" id="ARBA00010291"/>
    </source>
</evidence>
<feature type="region of interest" description="Disordered" evidence="7">
    <location>
        <begin position="50"/>
        <end position="127"/>
    </location>
</feature>
<evidence type="ECO:0000313" key="11">
    <source>
        <dbReference type="Proteomes" id="UP000193498"/>
    </source>
</evidence>
<dbReference type="Pfam" id="PF11699">
    <property type="entry name" value="CENP-C_C"/>
    <property type="match status" value="1"/>
</dbReference>
<dbReference type="Pfam" id="PF15624">
    <property type="entry name" value="Mif2_N"/>
    <property type="match status" value="1"/>
</dbReference>
<feature type="region of interest" description="Disordered" evidence="7">
    <location>
        <begin position="211"/>
        <end position="302"/>
    </location>
</feature>
<feature type="compositionally biased region" description="Polar residues" evidence="7">
    <location>
        <begin position="182"/>
        <end position="193"/>
    </location>
</feature>
<reference evidence="10 11" key="1">
    <citation type="submission" date="2016-07" db="EMBL/GenBank/DDBJ databases">
        <title>Pervasive Adenine N6-methylation of Active Genes in Fungi.</title>
        <authorList>
            <consortium name="DOE Joint Genome Institute"/>
            <person name="Mondo S.J."/>
            <person name="Dannebaum R.O."/>
            <person name="Kuo R.C."/>
            <person name="Labutti K."/>
            <person name="Haridas S."/>
            <person name="Kuo A."/>
            <person name="Salamov A."/>
            <person name="Ahrendt S.R."/>
            <person name="Lipzen A."/>
            <person name="Sullivan W."/>
            <person name="Andreopoulos W.B."/>
            <person name="Clum A."/>
            <person name="Lindquist E."/>
            <person name="Daum C."/>
            <person name="Ramamoorthy G.K."/>
            <person name="Gryganskyi A."/>
            <person name="Culley D."/>
            <person name="Magnuson J.K."/>
            <person name="James T.Y."/>
            <person name="O'Malley M.A."/>
            <person name="Stajich J.E."/>
            <person name="Spatafora J.W."/>
            <person name="Visel A."/>
            <person name="Grigoriev I.V."/>
        </authorList>
    </citation>
    <scope>NUCLEOTIDE SEQUENCE [LARGE SCALE GENOMIC DNA]</scope>
    <source>
        <strain evidence="10 11">CBS 931.73</strain>
    </source>
</reference>
<dbReference type="PANTHER" id="PTHR16684:SF11">
    <property type="entry name" value="CENTROMERE PROTEIN C"/>
    <property type="match status" value="1"/>
</dbReference>
<dbReference type="CDD" id="cd06993">
    <property type="entry name" value="cupin_CENP-C_C"/>
    <property type="match status" value="1"/>
</dbReference>
<evidence type="ECO:0000313" key="10">
    <source>
        <dbReference type="EMBL" id="ORY04431.1"/>
    </source>
</evidence>
<name>A0A1Y1Z2A3_9FUNG</name>
<dbReference type="InterPro" id="IPR028386">
    <property type="entry name" value="CENP-C/Mif2/cnp3"/>
</dbReference>
<evidence type="ECO:0000256" key="3">
    <source>
        <dbReference type="ARBA" id="ARBA00023125"/>
    </source>
</evidence>
<evidence type="ECO:0000256" key="5">
    <source>
        <dbReference type="ARBA" id="ARBA00057947"/>
    </source>
</evidence>
<feature type="region of interest" description="Disordered" evidence="7">
    <location>
        <begin position="180"/>
        <end position="199"/>
    </location>
</feature>
<dbReference type="InterPro" id="IPR014710">
    <property type="entry name" value="RmlC-like_jellyroll"/>
</dbReference>
<feature type="domain" description="Mif2 N-terminal" evidence="9">
    <location>
        <begin position="17"/>
        <end position="126"/>
    </location>
</feature>
<comment type="caution">
    <text evidence="10">The sequence shown here is derived from an EMBL/GenBank/DDBJ whole genome shotgun (WGS) entry which is preliminary data.</text>
</comment>
<dbReference type="Gene3D" id="2.60.120.10">
    <property type="entry name" value="Jelly Rolls"/>
    <property type="match status" value="1"/>
</dbReference>
<evidence type="ECO:0000256" key="6">
    <source>
        <dbReference type="ARBA" id="ARBA00075033"/>
    </source>
</evidence>
<evidence type="ECO:0000256" key="7">
    <source>
        <dbReference type="SAM" id="MobiDB-lite"/>
    </source>
</evidence>
<dbReference type="SUPFAM" id="SSF51182">
    <property type="entry name" value="RmlC-like cupins"/>
    <property type="match status" value="1"/>
</dbReference>
<proteinExistence type="inferred from homology"/>
<feature type="domain" description="Mif2/CENP-C cupin" evidence="8">
    <location>
        <begin position="415"/>
        <end position="500"/>
    </location>
</feature>
<feature type="compositionally biased region" description="Low complexity" evidence="7">
    <location>
        <begin position="268"/>
        <end position="279"/>
    </location>
</feature>
<evidence type="ECO:0000259" key="8">
    <source>
        <dbReference type="Pfam" id="PF11699"/>
    </source>
</evidence>
<dbReference type="InterPro" id="IPR028929">
    <property type="entry name" value="Mif2_N"/>
</dbReference>
<feature type="compositionally biased region" description="Acidic residues" evidence="7">
    <location>
        <begin position="211"/>
        <end position="220"/>
    </location>
</feature>
<feature type="compositionally biased region" description="Polar residues" evidence="7">
    <location>
        <begin position="221"/>
        <end position="235"/>
    </location>
</feature>
<sequence>MNSVKPREKRQKRENHFTDIGVRGRKTGVLIRKNILQDEDGLDNIDDFFESSEEEAEERVIPRVHAQSRTTHEEQADLDSTFGDSGDMELSAESGVAYSEQSSVSFVKQHPHESPSPRPANRSANSVKRPHHIFEDSMESPDITANKKSASLYRSVVTSTPNSYHDKPLSQVFASHDFDTPSRLSQSMESSVLSGPDESLSVLKQSPRFDEDLDLDDDFDNSNLATSSHQVIEISQESDEDVPDMHESDSEMSQPHRRLSPPKSAGVRQVPKARAAPKPATKKAVVRTKPSSRAPLSEEDDIGVRRSGRTKVKPLDFWRNERVVYGRRKSGPNVVSVVKEVVTIPVEHRALSKRSNKKKNVKRVIVAEESEEDEYNDEPIDEIPIVDWYTQEVVNQVVGLTKDMIVTKPVKNQTFEFEKTFGEQDFMSSGIIKLQCNGMKPKRNSGDSAMVFFVISGACRVTVHTTRFVISAGGQFHVPRGNQYQLENVSSKETRLFFTQARETVAAV</sequence>
<keyword evidence="4" id="KW-0539">Nucleus</keyword>
<evidence type="ECO:0000256" key="1">
    <source>
        <dbReference type="ARBA" id="ARBA00004123"/>
    </source>
</evidence>